<comment type="cofactor">
    <cofactor evidence="8">
        <name>FAD</name>
        <dbReference type="ChEBI" id="CHEBI:57692"/>
    </cofactor>
    <text evidence="8">Binds 1 FAD per subunit.</text>
</comment>
<dbReference type="PANTHER" id="PTHR42737">
    <property type="entry name" value="GLUTATHIONE REDUCTASE"/>
    <property type="match status" value="1"/>
</dbReference>
<dbReference type="InterPro" id="IPR023753">
    <property type="entry name" value="FAD/NAD-binding_dom"/>
</dbReference>
<dbReference type="PRINTS" id="PR00368">
    <property type="entry name" value="FADPNR"/>
</dbReference>
<gene>
    <name evidence="13" type="ORF">ABB30_08575</name>
</gene>
<keyword evidence="4 10" id="KW-0560">Oxidoreductase</keyword>
<dbReference type="PRINTS" id="PR00411">
    <property type="entry name" value="PNDRDTASEI"/>
</dbReference>
<dbReference type="EMBL" id="LDJM01000021">
    <property type="protein sequence ID" value="KRG76768.1"/>
    <property type="molecule type" value="Genomic_DNA"/>
</dbReference>
<protein>
    <recommendedName>
        <fullName evidence="15">Glutathione-disulfide reductase</fullName>
    </recommendedName>
</protein>
<dbReference type="InterPro" id="IPR004099">
    <property type="entry name" value="Pyr_nucl-diS_OxRdtase_dimer"/>
</dbReference>
<dbReference type="Pfam" id="PF02852">
    <property type="entry name" value="Pyr_redox_dim"/>
    <property type="match status" value="1"/>
</dbReference>
<evidence type="ECO:0000256" key="4">
    <source>
        <dbReference type="ARBA" id="ARBA00023002"/>
    </source>
</evidence>
<comment type="caution">
    <text evidence="13">The sequence shown here is derived from an EMBL/GenBank/DDBJ whole genome shotgun (WGS) entry which is preliminary data.</text>
</comment>
<reference evidence="13 14" key="1">
    <citation type="submission" date="2015-05" db="EMBL/GenBank/DDBJ databases">
        <title>Genome sequencing and analysis of members of genus Stenotrophomonas.</title>
        <authorList>
            <person name="Patil P.P."/>
            <person name="Midha S."/>
            <person name="Patil P.B."/>
        </authorList>
    </citation>
    <scope>NUCLEOTIDE SEQUENCE [LARGE SCALE GENOMIC DNA]</scope>
    <source>
        <strain evidence="13 14">DSM 24757</strain>
    </source>
</reference>
<dbReference type="SUPFAM" id="SSF51905">
    <property type="entry name" value="FAD/NAD(P)-binding domain"/>
    <property type="match status" value="1"/>
</dbReference>
<evidence type="ECO:0000259" key="11">
    <source>
        <dbReference type="Pfam" id="PF02852"/>
    </source>
</evidence>
<dbReference type="OrthoDB" id="9800167at2"/>
<dbReference type="AlphaFoldDB" id="A0A0R0D5E4"/>
<sequence>MSDQQTDLVVIGGGSGGLASAIRAARHGARVTLLEPGAIGGTCVNAGCVPKKVMWEAAQLAGHLPRARALGLDLPETVALDWGRLVAARQAYIARIHASYQRTFDGLPGLQVLPLRGRLLGEGRIATDDGGQLQAAQIILAPGARPHLPQFPGSQWLHSSDDVFAWQQRPQRVAIIGGGYIAVELAGLLNALGSQVHLLVRGKGLLDGFDHELAEHLAASMAAHGVQLHFGARLQGLHGQPGALQLRGDGLPDGLFDTVVAATGRRANTDGLGLEQAGVALDERGFIRTDPASLATSAKGIWAVGDASGQLALTPLAVAQGRRLADALFGPGAGPAINAELVPSVVFSHPPLGKVGLDEATARERFGQVQVYRANFRSLEEGAGGGQQRHLFKVVCTGPEQRVVGVHLLGEGSDEMLQGFAVALQCGARWADFQRTVPIHPTAAEEVVLAK</sequence>
<keyword evidence="5" id="KW-1015">Disulfide bond</keyword>
<evidence type="ECO:0000313" key="13">
    <source>
        <dbReference type="EMBL" id="KRG76768.1"/>
    </source>
</evidence>
<feature type="binding site" evidence="8">
    <location>
        <position position="52"/>
    </location>
    <ligand>
        <name>FAD</name>
        <dbReference type="ChEBI" id="CHEBI:57692"/>
    </ligand>
</feature>
<dbReference type="Proteomes" id="UP000050956">
    <property type="component" value="Unassembled WGS sequence"/>
</dbReference>
<evidence type="ECO:0000259" key="12">
    <source>
        <dbReference type="Pfam" id="PF07992"/>
    </source>
</evidence>
<feature type="domain" description="FAD/NAD(P)-binding" evidence="12">
    <location>
        <begin position="7"/>
        <end position="321"/>
    </location>
</feature>
<feature type="binding site" evidence="8">
    <location>
        <position position="264"/>
    </location>
    <ligand>
        <name>NAD(+)</name>
        <dbReference type="ChEBI" id="CHEBI:57540"/>
    </ligand>
</feature>
<dbReference type="GO" id="GO:0006749">
    <property type="term" value="P:glutathione metabolic process"/>
    <property type="evidence" value="ECO:0007669"/>
    <property type="project" value="TreeGrafter"/>
</dbReference>
<evidence type="ECO:0000256" key="2">
    <source>
        <dbReference type="ARBA" id="ARBA00022630"/>
    </source>
</evidence>
<dbReference type="InterPro" id="IPR001100">
    <property type="entry name" value="Pyr_nuc-diS_OxRdtase"/>
</dbReference>
<dbReference type="PIRSF" id="PIRSF000350">
    <property type="entry name" value="Mercury_reductase_MerA"/>
    <property type="match status" value="1"/>
</dbReference>
<keyword evidence="8" id="KW-0520">NAD</keyword>
<dbReference type="InterPro" id="IPR012999">
    <property type="entry name" value="Pyr_OxRdtase_I_AS"/>
</dbReference>
<evidence type="ECO:0000256" key="7">
    <source>
        <dbReference type="PIRSR" id="PIRSR000350-2"/>
    </source>
</evidence>
<comment type="similarity">
    <text evidence="1 10">Belongs to the class-I pyridine nucleotide-disulfide oxidoreductase family.</text>
</comment>
<dbReference type="InterPro" id="IPR036188">
    <property type="entry name" value="FAD/NAD-bd_sf"/>
</dbReference>
<evidence type="ECO:0000256" key="3">
    <source>
        <dbReference type="ARBA" id="ARBA00022827"/>
    </source>
</evidence>
<evidence type="ECO:0000256" key="1">
    <source>
        <dbReference type="ARBA" id="ARBA00007532"/>
    </source>
</evidence>
<dbReference type="PANTHER" id="PTHR42737:SF2">
    <property type="entry name" value="GLUTATHIONE REDUCTASE"/>
    <property type="match status" value="1"/>
</dbReference>
<dbReference type="GO" id="GO:0045454">
    <property type="term" value="P:cell redox homeostasis"/>
    <property type="evidence" value="ECO:0007669"/>
    <property type="project" value="InterPro"/>
</dbReference>
<keyword evidence="2 10" id="KW-0285">Flavoprotein</keyword>
<feature type="active site" description="Proton acceptor" evidence="7">
    <location>
        <position position="440"/>
    </location>
</feature>
<keyword evidence="14" id="KW-1185">Reference proteome</keyword>
<evidence type="ECO:0000256" key="5">
    <source>
        <dbReference type="ARBA" id="ARBA00023157"/>
    </source>
</evidence>
<dbReference type="RefSeq" id="WP_057637887.1">
    <property type="nucleotide sequence ID" value="NZ_LDJM01000021.1"/>
</dbReference>
<keyword evidence="3 8" id="KW-0274">FAD</keyword>
<dbReference type="GO" id="GO:0005829">
    <property type="term" value="C:cytosol"/>
    <property type="evidence" value="ECO:0007669"/>
    <property type="project" value="TreeGrafter"/>
</dbReference>
<dbReference type="PATRIC" id="fig|336566.3.peg.1126"/>
<name>A0A0R0D5E4_9GAMM</name>
<keyword evidence="6 10" id="KW-0676">Redox-active center</keyword>
<proteinExistence type="inferred from homology"/>
<dbReference type="Gene3D" id="3.30.390.30">
    <property type="match status" value="1"/>
</dbReference>
<feature type="domain" description="Pyridine nucleotide-disulphide oxidoreductase dimerisation" evidence="11">
    <location>
        <begin position="342"/>
        <end position="449"/>
    </location>
</feature>
<dbReference type="STRING" id="336566.ABB30_08575"/>
<dbReference type="InterPro" id="IPR046952">
    <property type="entry name" value="GSHR/TRXR-like"/>
</dbReference>
<dbReference type="SUPFAM" id="SSF55424">
    <property type="entry name" value="FAD/NAD-linked reductases, dimerisation (C-terminal) domain"/>
    <property type="match status" value="1"/>
</dbReference>
<evidence type="ECO:0000256" key="8">
    <source>
        <dbReference type="PIRSR" id="PIRSR000350-3"/>
    </source>
</evidence>
<dbReference type="GO" id="GO:0034599">
    <property type="term" value="P:cellular response to oxidative stress"/>
    <property type="evidence" value="ECO:0007669"/>
    <property type="project" value="TreeGrafter"/>
</dbReference>
<organism evidence="13 14">
    <name type="scientific">Stenotrophomonas ginsengisoli</name>
    <dbReference type="NCBI Taxonomy" id="336566"/>
    <lineage>
        <taxon>Bacteria</taxon>
        <taxon>Pseudomonadati</taxon>
        <taxon>Pseudomonadota</taxon>
        <taxon>Gammaproteobacteria</taxon>
        <taxon>Lysobacterales</taxon>
        <taxon>Lysobacteraceae</taxon>
        <taxon>Stenotrophomonas</taxon>
    </lineage>
</organism>
<dbReference type="InterPro" id="IPR016156">
    <property type="entry name" value="FAD/NAD-linked_Rdtase_dimer_sf"/>
</dbReference>
<dbReference type="PROSITE" id="PS00076">
    <property type="entry name" value="PYRIDINE_REDOX_1"/>
    <property type="match status" value="1"/>
</dbReference>
<evidence type="ECO:0008006" key="15">
    <source>
        <dbReference type="Google" id="ProtNLM"/>
    </source>
</evidence>
<evidence type="ECO:0000313" key="14">
    <source>
        <dbReference type="Proteomes" id="UP000050956"/>
    </source>
</evidence>
<keyword evidence="8" id="KW-0547">Nucleotide-binding</keyword>
<evidence type="ECO:0000256" key="10">
    <source>
        <dbReference type="RuleBase" id="RU003691"/>
    </source>
</evidence>
<feature type="binding site" evidence="8">
    <location>
        <begin position="177"/>
        <end position="184"/>
    </location>
    <ligand>
        <name>NAD(+)</name>
        <dbReference type="ChEBI" id="CHEBI:57540"/>
    </ligand>
</feature>
<accession>A0A0R0D5E4</accession>
<feature type="binding site" evidence="8">
    <location>
        <position position="117"/>
    </location>
    <ligand>
        <name>FAD</name>
        <dbReference type="ChEBI" id="CHEBI:57692"/>
    </ligand>
</feature>
<evidence type="ECO:0000256" key="9">
    <source>
        <dbReference type="PIRSR" id="PIRSR000350-4"/>
    </source>
</evidence>
<dbReference type="Pfam" id="PF07992">
    <property type="entry name" value="Pyr_redox_2"/>
    <property type="match status" value="1"/>
</dbReference>
<evidence type="ECO:0000256" key="6">
    <source>
        <dbReference type="ARBA" id="ARBA00023284"/>
    </source>
</evidence>
<dbReference type="Gene3D" id="3.50.50.60">
    <property type="entry name" value="FAD/NAD(P)-binding domain"/>
    <property type="match status" value="2"/>
</dbReference>
<dbReference type="GO" id="GO:0050660">
    <property type="term" value="F:flavin adenine dinucleotide binding"/>
    <property type="evidence" value="ECO:0007669"/>
    <property type="project" value="InterPro"/>
</dbReference>
<dbReference type="GO" id="GO:0004362">
    <property type="term" value="F:glutathione-disulfide reductase (NADPH) activity"/>
    <property type="evidence" value="ECO:0007669"/>
    <property type="project" value="TreeGrafter"/>
</dbReference>
<feature type="disulfide bond" description="Redox-active" evidence="9">
    <location>
        <begin position="43"/>
        <end position="48"/>
    </location>
</feature>
<feature type="binding site" evidence="8">
    <location>
        <position position="306"/>
    </location>
    <ligand>
        <name>FAD</name>
        <dbReference type="ChEBI" id="CHEBI:57692"/>
    </ligand>
</feature>